<dbReference type="EMBL" id="JAKZEL010000019">
    <property type="protein sequence ID" value="KAI4534155.1"/>
    <property type="molecule type" value="Genomic_DNA"/>
</dbReference>
<reference evidence="1" key="1">
    <citation type="submission" date="2022-03" db="EMBL/GenBank/DDBJ databases">
        <title>Genomic analyses of argali, domestic sheep and their hybrids provide insights into chromosomal evolution, heterosis and genetic basis of agronomic traits.</title>
        <authorList>
            <person name="Li M."/>
        </authorList>
    </citation>
    <scope>NUCLEOTIDE SEQUENCE</scope>
    <source>
        <strain evidence="1">CAU-MHL-2022a</strain>
        <tissue evidence="1">Skin</tissue>
    </source>
</reference>
<evidence type="ECO:0000313" key="1">
    <source>
        <dbReference type="EMBL" id="KAI4534155.1"/>
    </source>
</evidence>
<comment type="caution">
    <text evidence="1">The sequence shown here is derived from an EMBL/GenBank/DDBJ whole genome shotgun (WGS) entry which is preliminary data.</text>
</comment>
<proteinExistence type="predicted"/>
<protein>
    <submittedName>
        <fullName evidence="1">Uncharacterized protein</fullName>
    </submittedName>
</protein>
<organism evidence="1 2">
    <name type="scientific">Ovis ammon polii</name>
    <dbReference type="NCBI Taxonomy" id="230172"/>
    <lineage>
        <taxon>Eukaryota</taxon>
        <taxon>Metazoa</taxon>
        <taxon>Chordata</taxon>
        <taxon>Craniata</taxon>
        <taxon>Vertebrata</taxon>
        <taxon>Euteleostomi</taxon>
        <taxon>Mammalia</taxon>
        <taxon>Eutheria</taxon>
        <taxon>Laurasiatheria</taxon>
        <taxon>Artiodactyla</taxon>
        <taxon>Ruminantia</taxon>
        <taxon>Pecora</taxon>
        <taxon>Bovidae</taxon>
        <taxon>Caprinae</taxon>
        <taxon>Ovis</taxon>
    </lineage>
</organism>
<accession>A0AAD4TYZ4</accession>
<dbReference type="AlphaFoldDB" id="A0AAD4TYZ4"/>
<name>A0AAD4TYZ4_OVIAM</name>
<evidence type="ECO:0000313" key="2">
    <source>
        <dbReference type="Proteomes" id="UP001214576"/>
    </source>
</evidence>
<dbReference type="Proteomes" id="UP001214576">
    <property type="component" value="Unassembled WGS sequence"/>
</dbReference>
<keyword evidence="2" id="KW-1185">Reference proteome</keyword>
<gene>
    <name evidence="1" type="ORF">MG293_015015</name>
</gene>
<sequence length="409" mass="43496">MVVADTAGQWEGTASGKPTPTRIEEQTCLLVTLHFPEVSYLTLKPLRTESPGTERWVGDTRGAGDESPCPWWDGYLLGIVDVGAQLVSVRVFVHTCPPVLSDMTVKRPVLPFGNVSPVVTCLCEEVEQEGLAGAHDTSQLSPRHPSLTAGPSLPFAWVPDASTVTKSPWSPVCIRSLATGHPVLRLLGPGCGTLDFLCRGVFLSVRVSHAVDVLCGCSELLRALFRSPWQDLGFGKLVPGCPVPVPALELDHAWRVPWMPPDPAARLDPSHLVGGALPGLCVVETQLTFHLCEQAVASDSLTLQAGSGFGSGLDLQGCLLAGSCPVGTFVHRLTLSCVAPPLLRQVTSVLTPVWTLVSTGTSSALCHRLLLDASRGSFTWNQLPVQTLEMRRQRLARVCGEGAAGGAVC</sequence>